<comment type="similarity">
    <text evidence="2">Belongs to the DNA polymerase delta/II small subunit family.</text>
</comment>
<evidence type="ECO:0008006" key="9">
    <source>
        <dbReference type="Google" id="ProtNLM"/>
    </source>
</evidence>
<dbReference type="InterPro" id="IPR007185">
    <property type="entry name" value="DNA_pol_a/d/e_bsu"/>
</dbReference>
<evidence type="ECO:0000256" key="2">
    <source>
        <dbReference type="ARBA" id="ARBA00006035"/>
    </source>
</evidence>
<dbReference type="GO" id="GO:0006271">
    <property type="term" value="P:DNA strand elongation involved in DNA replication"/>
    <property type="evidence" value="ECO:0007669"/>
    <property type="project" value="TreeGrafter"/>
</dbReference>
<evidence type="ECO:0000313" key="8">
    <source>
        <dbReference type="Proteomes" id="UP001153737"/>
    </source>
</evidence>
<dbReference type="Pfam" id="PF18018">
    <property type="entry name" value="DNA_pol_D_N"/>
    <property type="match status" value="1"/>
</dbReference>
<dbReference type="GO" id="GO:0043625">
    <property type="term" value="C:delta DNA polymerase complex"/>
    <property type="evidence" value="ECO:0007669"/>
    <property type="project" value="TreeGrafter"/>
</dbReference>
<dbReference type="EMBL" id="OU896710">
    <property type="protein sequence ID" value="CAH1163301.1"/>
    <property type="molecule type" value="Genomic_DNA"/>
</dbReference>
<dbReference type="Gene3D" id="3.60.21.50">
    <property type="match status" value="1"/>
</dbReference>
<evidence type="ECO:0000256" key="4">
    <source>
        <dbReference type="ARBA" id="ARBA00023242"/>
    </source>
</evidence>
<dbReference type="AlphaFoldDB" id="A0A9P0DSZ7"/>
<dbReference type="InterPro" id="IPR040663">
    <property type="entry name" value="DNA_pol_D_N"/>
</dbReference>
<reference evidence="7" key="2">
    <citation type="submission" date="2022-10" db="EMBL/GenBank/DDBJ databases">
        <authorList>
            <consortium name="ENA_rothamsted_submissions"/>
            <consortium name="culmorum"/>
            <person name="King R."/>
        </authorList>
    </citation>
    <scope>NUCLEOTIDE SEQUENCE</scope>
</reference>
<feature type="domain" description="DNA polymerase alpha/delta/epsilon subunit B" evidence="5">
    <location>
        <begin position="178"/>
        <end position="388"/>
    </location>
</feature>
<organism evidence="7 8">
    <name type="scientific">Phaedon cochleariae</name>
    <name type="common">Mustard beetle</name>
    <dbReference type="NCBI Taxonomy" id="80249"/>
    <lineage>
        <taxon>Eukaryota</taxon>
        <taxon>Metazoa</taxon>
        <taxon>Ecdysozoa</taxon>
        <taxon>Arthropoda</taxon>
        <taxon>Hexapoda</taxon>
        <taxon>Insecta</taxon>
        <taxon>Pterygota</taxon>
        <taxon>Neoptera</taxon>
        <taxon>Endopterygota</taxon>
        <taxon>Coleoptera</taxon>
        <taxon>Polyphaga</taxon>
        <taxon>Cucujiformia</taxon>
        <taxon>Chrysomeloidea</taxon>
        <taxon>Chrysomelidae</taxon>
        <taxon>Chrysomelinae</taxon>
        <taxon>Chrysomelini</taxon>
        <taxon>Phaedon</taxon>
    </lineage>
</organism>
<reference evidence="7" key="1">
    <citation type="submission" date="2022-01" db="EMBL/GenBank/DDBJ databases">
        <authorList>
            <person name="King R."/>
        </authorList>
    </citation>
    <scope>NUCLEOTIDE SEQUENCE</scope>
</reference>
<dbReference type="GO" id="GO:0003677">
    <property type="term" value="F:DNA binding"/>
    <property type="evidence" value="ECO:0007669"/>
    <property type="project" value="InterPro"/>
</dbReference>
<gene>
    <name evidence="7" type="ORF">PHAECO_LOCUS8814</name>
</gene>
<keyword evidence="8" id="KW-1185">Reference proteome</keyword>
<proteinExistence type="inferred from homology"/>
<dbReference type="OrthoDB" id="3763at2759"/>
<sequence>MKSNTNGTTRRSLGYENTSQIFLNKKYDYNKQYCSIYLARLQEMEVLLMERVSSKWGDKYPIGKLHKLSDENTEKCVVIGTLFKDQKLKPSILKQLTEPSVIVNTIHFTDGSDKLFIEDEIQRFELLGSIDLKYVVTGISCALLGTSMGKGKFMVNDYLFPGYRNQVERPIFNDSAFVIFLSGIDFIHHEHYMPNLQLLSCWISGMLGDVDIVSKVTRIIIAGNSIKSSSEKHNPEISIITRRTESTETIEAVASFDKFLSQLCQLVDIDLMPGENDPSNHILPQREMHHCMFPLSTIFKSLHCVTNPYSFSLDGLKILGTSGQPVRDIMRYSEITESIDAMESCFKWSHLAPTAPDTLGCFPCYDKDPFIIEECPHVFFSGNQKEFSTKMILGEEGQKVRLISIPEFSKTFEAAILDLKSLECSRIVFDKS</sequence>
<evidence type="ECO:0000259" key="5">
    <source>
        <dbReference type="Pfam" id="PF04042"/>
    </source>
</evidence>
<evidence type="ECO:0000259" key="6">
    <source>
        <dbReference type="Pfam" id="PF18018"/>
    </source>
</evidence>
<dbReference type="Proteomes" id="UP001153737">
    <property type="component" value="Chromosome 4"/>
</dbReference>
<comment type="subcellular location">
    <subcellularLocation>
        <location evidence="1">Nucleus</location>
    </subcellularLocation>
</comment>
<dbReference type="CDD" id="cd07387">
    <property type="entry name" value="MPP_PolD2_C"/>
    <property type="match status" value="1"/>
</dbReference>
<dbReference type="InterPro" id="IPR024826">
    <property type="entry name" value="DNA_pol_delta/II_ssu"/>
</dbReference>
<feature type="domain" description="DNA polymerase delta subunit OB-fold" evidence="6">
    <location>
        <begin position="32"/>
        <end position="158"/>
    </location>
</feature>
<evidence type="ECO:0000256" key="1">
    <source>
        <dbReference type="ARBA" id="ARBA00004123"/>
    </source>
</evidence>
<dbReference type="Pfam" id="PF04042">
    <property type="entry name" value="DNA_pol_E_B"/>
    <property type="match status" value="1"/>
</dbReference>
<keyword evidence="4" id="KW-0539">Nucleus</keyword>
<dbReference type="PANTHER" id="PTHR10416">
    <property type="entry name" value="DNA POLYMERASE DELTA SUBUNIT 2"/>
    <property type="match status" value="1"/>
</dbReference>
<evidence type="ECO:0000256" key="3">
    <source>
        <dbReference type="ARBA" id="ARBA00022705"/>
    </source>
</evidence>
<name>A0A9P0DSZ7_PHACE</name>
<dbReference type="PANTHER" id="PTHR10416:SF0">
    <property type="entry name" value="DNA POLYMERASE DELTA SUBUNIT 2"/>
    <property type="match status" value="1"/>
</dbReference>
<accession>A0A9P0DSZ7</accession>
<protein>
    <recommendedName>
        <fullName evidence="9">DNA polymerase delta small subunit</fullName>
    </recommendedName>
</protein>
<dbReference type="InterPro" id="IPR041863">
    <property type="entry name" value="PolD2_C"/>
</dbReference>
<keyword evidence="3" id="KW-0235">DNA replication</keyword>
<evidence type="ECO:0000313" key="7">
    <source>
        <dbReference type="EMBL" id="CAH1163301.1"/>
    </source>
</evidence>